<dbReference type="AlphaFoldDB" id="A0A2R7YAR2"/>
<evidence type="ECO:0000259" key="9">
    <source>
        <dbReference type="Pfam" id="PF03946"/>
    </source>
</evidence>
<reference evidence="10 11" key="1">
    <citation type="submission" date="2017-04" db="EMBL/GenBank/DDBJ databases">
        <title>Draft Aigarchaeota genome from a New Zealand hot spring.</title>
        <authorList>
            <person name="Reysenbach A.-L."/>
            <person name="Donaho J.A."/>
            <person name="Gerhart J."/>
            <person name="Kelley J.F."/>
            <person name="Kouba K."/>
            <person name="Podar M."/>
            <person name="Stott M."/>
        </authorList>
    </citation>
    <scope>NUCLEOTIDE SEQUENCE [LARGE SCALE GENOMIC DNA]</scope>
    <source>
        <strain evidence="10">NZ13_MG1</strain>
    </source>
</reference>
<evidence type="ECO:0000256" key="6">
    <source>
        <dbReference type="HAMAP-Rule" id="MF_00736"/>
    </source>
</evidence>
<dbReference type="CDD" id="cd00349">
    <property type="entry name" value="Ribosomal_L11"/>
    <property type="match status" value="1"/>
</dbReference>
<evidence type="ECO:0000256" key="1">
    <source>
        <dbReference type="ARBA" id="ARBA00010537"/>
    </source>
</evidence>
<dbReference type="SMART" id="SM00649">
    <property type="entry name" value="RL11"/>
    <property type="match status" value="1"/>
</dbReference>
<evidence type="ECO:0000256" key="5">
    <source>
        <dbReference type="ARBA" id="ARBA00023274"/>
    </source>
</evidence>
<dbReference type="PANTHER" id="PTHR11661">
    <property type="entry name" value="60S RIBOSOMAL PROTEIN L12"/>
    <property type="match status" value="1"/>
</dbReference>
<dbReference type="Pfam" id="PF00298">
    <property type="entry name" value="Ribosomal_L11"/>
    <property type="match status" value="1"/>
</dbReference>
<keyword evidence="4 6" id="KW-0689">Ribosomal protein</keyword>
<dbReference type="SUPFAM" id="SSF46906">
    <property type="entry name" value="Ribosomal protein L11, C-terminal domain"/>
    <property type="match status" value="1"/>
</dbReference>
<evidence type="ECO:0000313" key="11">
    <source>
        <dbReference type="Proteomes" id="UP000244066"/>
    </source>
</evidence>
<proteinExistence type="inferred from homology"/>
<dbReference type="InterPro" id="IPR036769">
    <property type="entry name" value="Ribosomal_uL11_C_sf"/>
</dbReference>
<keyword evidence="5 6" id="KW-0687">Ribonucleoprotein</keyword>
<evidence type="ECO:0000256" key="3">
    <source>
        <dbReference type="ARBA" id="ARBA00022884"/>
    </source>
</evidence>
<dbReference type="EMBL" id="NDWU01000001">
    <property type="protein sequence ID" value="PUA34419.1"/>
    <property type="molecule type" value="Genomic_DNA"/>
</dbReference>
<evidence type="ECO:0000256" key="4">
    <source>
        <dbReference type="ARBA" id="ARBA00022980"/>
    </source>
</evidence>
<dbReference type="GO" id="GO:0003735">
    <property type="term" value="F:structural constituent of ribosome"/>
    <property type="evidence" value="ECO:0007669"/>
    <property type="project" value="InterPro"/>
</dbReference>
<dbReference type="InterPro" id="IPR020785">
    <property type="entry name" value="Ribosomal_uL11_CS"/>
</dbReference>
<comment type="function">
    <text evidence="6">Forms part of the ribosomal stalk which helps the ribosome interact with GTP-bound translation factors.</text>
</comment>
<dbReference type="SUPFAM" id="SSF54747">
    <property type="entry name" value="Ribosomal L11/L12e N-terminal domain"/>
    <property type="match status" value="1"/>
</dbReference>
<keyword evidence="3 6" id="KW-0694">RNA-binding</keyword>
<dbReference type="Gene3D" id="1.10.10.250">
    <property type="entry name" value="Ribosomal protein L11, C-terminal domain"/>
    <property type="match status" value="1"/>
</dbReference>
<evidence type="ECO:0000313" key="10">
    <source>
        <dbReference type="EMBL" id="PUA34419.1"/>
    </source>
</evidence>
<accession>A0A2R7YAR2</accession>
<dbReference type="InterPro" id="IPR036796">
    <property type="entry name" value="Ribosomal_uL11_N_sf"/>
</dbReference>
<dbReference type="PROSITE" id="PS00359">
    <property type="entry name" value="RIBOSOMAL_L11"/>
    <property type="match status" value="1"/>
</dbReference>
<dbReference type="GO" id="GO:0006412">
    <property type="term" value="P:translation"/>
    <property type="evidence" value="ECO:0007669"/>
    <property type="project" value="UniProtKB-UniRule"/>
</dbReference>
<name>A0A2R7YAR2_9ARCH</name>
<gene>
    <name evidence="6" type="primary">rpl11</name>
    <name evidence="10" type="ORF">B9J98_00850</name>
</gene>
<dbReference type="InterPro" id="IPR000911">
    <property type="entry name" value="Ribosomal_uL11"/>
</dbReference>
<comment type="subunit">
    <text evidence="6">Part of the ribosomal stalk of the 50S ribosomal subunit. Interacts with L10 and the large rRNA to form the base of the stalk. L10 forms an elongated spine to which L12 dimers bind in a sequential fashion forming a multimeric L10(L12)X complex.</text>
</comment>
<sequence length="160" mass="16931">MPEKQFRFLVEGGKATAGPPIGSSLGPLGLNVLMVVEKINEATAEFMGMRVPVEVTVNTDTKEFWIKVGTPSVAALIVKEASVGKGSGNPGKEYVGNISMDAVVKIAKIKMPDLRVKTLKAASKQVIGTCVSMGIKVDGKEPKQVLKEIDAGQYDSILGD</sequence>
<dbReference type="NCBIfam" id="NF002232">
    <property type="entry name" value="PRK01143.1"/>
    <property type="match status" value="1"/>
</dbReference>
<dbReference type="HAMAP" id="MF_00736">
    <property type="entry name" value="Ribosomal_uL11"/>
    <property type="match status" value="1"/>
</dbReference>
<dbReference type="Gene3D" id="3.30.1550.10">
    <property type="entry name" value="Ribosomal protein L11/L12, N-terminal domain"/>
    <property type="match status" value="1"/>
</dbReference>
<organism evidence="10 11">
    <name type="scientific">Candidatus Terraquivivens tikiterensis</name>
    <dbReference type="NCBI Taxonomy" id="1980982"/>
    <lineage>
        <taxon>Archaea</taxon>
        <taxon>Nitrososphaerota</taxon>
        <taxon>Candidatus Wolframiiraptoraceae</taxon>
        <taxon>Candidatus Terraquivivens</taxon>
    </lineage>
</organism>
<evidence type="ECO:0000259" key="8">
    <source>
        <dbReference type="Pfam" id="PF00298"/>
    </source>
</evidence>
<feature type="domain" description="Large ribosomal subunit protein uL11 N-terminal" evidence="9">
    <location>
        <begin position="7"/>
        <end position="60"/>
    </location>
</feature>
<comment type="similarity">
    <text evidence="1 6 7">Belongs to the universal ribosomal protein uL11 family.</text>
</comment>
<protein>
    <recommendedName>
        <fullName evidence="6">Large ribosomal subunit protein uL11</fullName>
    </recommendedName>
</protein>
<feature type="domain" description="Large ribosomal subunit protein uL11 C-terminal" evidence="8">
    <location>
        <begin position="70"/>
        <end position="137"/>
    </location>
</feature>
<comment type="caution">
    <text evidence="10">The sequence shown here is derived from an EMBL/GenBank/DDBJ whole genome shotgun (WGS) entry which is preliminary data.</text>
</comment>
<dbReference type="Proteomes" id="UP000244066">
    <property type="component" value="Unassembled WGS sequence"/>
</dbReference>
<evidence type="ECO:0000256" key="7">
    <source>
        <dbReference type="RuleBase" id="RU003978"/>
    </source>
</evidence>
<evidence type="ECO:0000256" key="2">
    <source>
        <dbReference type="ARBA" id="ARBA00022730"/>
    </source>
</evidence>
<dbReference type="InterPro" id="IPR020783">
    <property type="entry name" value="Ribosomal_uL11_C"/>
</dbReference>
<dbReference type="InterPro" id="IPR020784">
    <property type="entry name" value="Ribosomal_uL11_N"/>
</dbReference>
<keyword evidence="2 6" id="KW-0699">rRNA-binding</keyword>
<dbReference type="GO" id="GO:0070180">
    <property type="term" value="F:large ribosomal subunit rRNA binding"/>
    <property type="evidence" value="ECO:0007669"/>
    <property type="project" value="UniProtKB-UniRule"/>
</dbReference>
<dbReference type="GO" id="GO:0015934">
    <property type="term" value="C:large ribosomal subunit"/>
    <property type="evidence" value="ECO:0007669"/>
    <property type="project" value="TreeGrafter"/>
</dbReference>
<dbReference type="PANTHER" id="PTHR11661:SF1">
    <property type="entry name" value="LARGE RIBOSOMAL SUBUNIT PROTEIN UL11M"/>
    <property type="match status" value="1"/>
</dbReference>
<dbReference type="Pfam" id="PF03946">
    <property type="entry name" value="Ribosomal_L11_N"/>
    <property type="match status" value="1"/>
</dbReference>